<sequence length="101" mass="11780">HFNPIELVWSHIKRHVAVNNKKFTMNEVEILTRQGIDMVSSEQWRKDVDQTERIIRSAIEKDGLVEEAVEQFIIHVSDGESESELSDKDHDRRIDIEKTPG</sequence>
<evidence type="ECO:0000256" key="1">
    <source>
        <dbReference type="SAM" id="MobiDB-lite"/>
    </source>
</evidence>
<dbReference type="Gene3D" id="3.30.420.10">
    <property type="entry name" value="Ribonuclease H-like superfamily/Ribonuclease H"/>
    <property type="match status" value="1"/>
</dbReference>
<feature type="compositionally biased region" description="Basic and acidic residues" evidence="1">
    <location>
        <begin position="85"/>
        <end position="101"/>
    </location>
</feature>
<reference evidence="2" key="1">
    <citation type="journal article" date="2014" name="PLoS ONE">
        <title>Transcriptome-Based Identification of ABC Transporters in the Western Tarnished Plant Bug Lygus hesperus.</title>
        <authorList>
            <person name="Hull J.J."/>
            <person name="Chaney K."/>
            <person name="Geib S.M."/>
            <person name="Fabrick J.A."/>
            <person name="Brent C.S."/>
            <person name="Walsh D."/>
            <person name="Lavine L.C."/>
        </authorList>
    </citation>
    <scope>NUCLEOTIDE SEQUENCE</scope>
</reference>
<feature type="non-terminal residue" evidence="2">
    <location>
        <position position="1"/>
    </location>
</feature>
<dbReference type="EMBL" id="GBHO01000231">
    <property type="protein sequence ID" value="JAG43373.1"/>
    <property type="molecule type" value="Transcribed_RNA"/>
</dbReference>
<feature type="region of interest" description="Disordered" evidence="1">
    <location>
        <begin position="80"/>
        <end position="101"/>
    </location>
</feature>
<dbReference type="GO" id="GO:0003676">
    <property type="term" value="F:nucleic acid binding"/>
    <property type="evidence" value="ECO:0007669"/>
    <property type="project" value="InterPro"/>
</dbReference>
<evidence type="ECO:0000313" key="2">
    <source>
        <dbReference type="EMBL" id="JAG43373.1"/>
    </source>
</evidence>
<organism evidence="2">
    <name type="scientific">Lygus hesperus</name>
    <name type="common">Western plant bug</name>
    <dbReference type="NCBI Taxonomy" id="30085"/>
    <lineage>
        <taxon>Eukaryota</taxon>
        <taxon>Metazoa</taxon>
        <taxon>Ecdysozoa</taxon>
        <taxon>Arthropoda</taxon>
        <taxon>Hexapoda</taxon>
        <taxon>Insecta</taxon>
        <taxon>Pterygota</taxon>
        <taxon>Neoptera</taxon>
        <taxon>Paraneoptera</taxon>
        <taxon>Hemiptera</taxon>
        <taxon>Heteroptera</taxon>
        <taxon>Panheteroptera</taxon>
        <taxon>Cimicomorpha</taxon>
        <taxon>Miridae</taxon>
        <taxon>Mirini</taxon>
        <taxon>Lygus</taxon>
    </lineage>
</organism>
<accession>A0A0A9ZHM1</accession>
<protein>
    <submittedName>
        <fullName evidence="2">UvrABC system protein B</fullName>
    </submittedName>
</protein>
<reference evidence="2" key="2">
    <citation type="submission" date="2014-07" db="EMBL/GenBank/DDBJ databases">
        <authorList>
            <person name="Hull J."/>
        </authorList>
    </citation>
    <scope>NUCLEOTIDE SEQUENCE</scope>
</reference>
<dbReference type="AlphaFoldDB" id="A0A0A9ZHM1"/>
<gene>
    <name evidence="2" type="primary">uvrB_2</name>
    <name evidence="2" type="ORF">CM83_102464</name>
</gene>
<proteinExistence type="predicted"/>
<dbReference type="InterPro" id="IPR036397">
    <property type="entry name" value="RNaseH_sf"/>
</dbReference>
<name>A0A0A9ZHM1_LYGHE</name>